<evidence type="ECO:0000256" key="6">
    <source>
        <dbReference type="ARBA" id="ARBA00023136"/>
    </source>
</evidence>
<dbReference type="OrthoDB" id="4368225at2"/>
<dbReference type="PATRIC" id="fig|1408189.4.peg.333"/>
<dbReference type="STRING" id="1408189.CLAC_01670"/>
<keyword evidence="5" id="KW-1133">Transmembrane helix</keyword>
<organism evidence="7 8">
    <name type="scientific">Corynebacterium lactis RW2-5</name>
    <dbReference type="NCBI Taxonomy" id="1408189"/>
    <lineage>
        <taxon>Bacteria</taxon>
        <taxon>Bacillati</taxon>
        <taxon>Actinomycetota</taxon>
        <taxon>Actinomycetes</taxon>
        <taxon>Mycobacteriales</taxon>
        <taxon>Corynebacteriaceae</taxon>
        <taxon>Corynebacterium</taxon>
    </lineage>
</organism>
<dbReference type="Proteomes" id="UP000058446">
    <property type="component" value="Chromosome"/>
</dbReference>
<evidence type="ECO:0000256" key="4">
    <source>
        <dbReference type="ARBA" id="ARBA00022692"/>
    </source>
</evidence>
<gene>
    <name evidence="7" type="ORF">CLAC_01670</name>
</gene>
<protein>
    <submittedName>
        <fullName evidence="7">Major facilitator transporter</fullName>
    </submittedName>
</protein>
<dbReference type="PANTHER" id="PTHR43266">
    <property type="entry name" value="MACROLIDE-EFFLUX PROTEIN"/>
    <property type="match status" value="1"/>
</dbReference>
<sequence>MFSVLQGPTFRKLFAAQVIALVGTGLLTVALGLLAFDIAGDAAGAVLGTALTIKMVAYVGLSPVISAVAARIPRKPLLIGADLVRVGIAACLPFVTQTWQIYVLIFILQSASAAFTPAFQSTIPAILPEERDYTKALSLSRLAYDLESVVSPMLAAALLTVMSFHNLFVGTALGFAASALLVARTVLPAAPMRAESPFRERLTCGVRLMFGLRELRGIQGINLAVAAVQSMVIVNTVVLVRDYLDRPQSDVAVLLGAFGAGSMLVALAMPRLSRTFRDFRMMLAGATAAVALLGVFGLAVPSLADAPSAPTATTSWALVLVAWLVLGAAVSLMLTPLSNVIAGASTESTRPALFAAQFSLSHACFLITYPLAGLAGSVLGLSATCAILVGVGALGVAIAARNR</sequence>
<evidence type="ECO:0000256" key="1">
    <source>
        <dbReference type="ARBA" id="ARBA00004651"/>
    </source>
</evidence>
<dbReference type="Gene3D" id="1.20.1250.20">
    <property type="entry name" value="MFS general substrate transporter like domains"/>
    <property type="match status" value="1"/>
</dbReference>
<dbReference type="AlphaFoldDB" id="A0A0K2GXY8"/>
<dbReference type="InterPro" id="IPR036259">
    <property type="entry name" value="MFS_trans_sf"/>
</dbReference>
<dbReference type="PANTHER" id="PTHR43266:SF2">
    <property type="entry name" value="MAJOR FACILITATOR SUPERFAMILY (MFS) PROFILE DOMAIN-CONTAINING PROTEIN"/>
    <property type="match status" value="1"/>
</dbReference>
<dbReference type="GO" id="GO:0005886">
    <property type="term" value="C:plasma membrane"/>
    <property type="evidence" value="ECO:0007669"/>
    <property type="project" value="UniProtKB-SubCell"/>
</dbReference>
<dbReference type="EMBL" id="CP006841">
    <property type="protein sequence ID" value="ALA66655.1"/>
    <property type="molecule type" value="Genomic_DNA"/>
</dbReference>
<accession>A0A0K2GXY8</accession>
<keyword evidence="2" id="KW-0813">Transport</keyword>
<dbReference type="RefSeq" id="WP_053411422.1">
    <property type="nucleotide sequence ID" value="NZ_CP006841.1"/>
</dbReference>
<dbReference type="Pfam" id="PF07690">
    <property type="entry name" value="MFS_1"/>
    <property type="match status" value="1"/>
</dbReference>
<dbReference type="GO" id="GO:0022857">
    <property type="term" value="F:transmembrane transporter activity"/>
    <property type="evidence" value="ECO:0007669"/>
    <property type="project" value="InterPro"/>
</dbReference>
<proteinExistence type="predicted"/>
<evidence type="ECO:0000313" key="7">
    <source>
        <dbReference type="EMBL" id="ALA66655.1"/>
    </source>
</evidence>
<reference evidence="7 8" key="1">
    <citation type="submission" date="2013-10" db="EMBL/GenBank/DDBJ databases">
        <title>Complete genome sequence of Corynebacterium lactis DSM 45799(T), isolated from raw cow milk.</title>
        <authorList>
            <person name="Ruckert C."/>
            <person name="Albersmeier A."/>
            <person name="Lipski A."/>
            <person name="Kalinowski J."/>
        </authorList>
    </citation>
    <scope>NUCLEOTIDE SEQUENCE [LARGE SCALE GENOMIC DNA]</scope>
    <source>
        <strain evidence="7 8">RW2-5</strain>
    </source>
</reference>
<evidence type="ECO:0000313" key="8">
    <source>
        <dbReference type="Proteomes" id="UP000058446"/>
    </source>
</evidence>
<dbReference type="InterPro" id="IPR011701">
    <property type="entry name" value="MFS"/>
</dbReference>
<comment type="subcellular location">
    <subcellularLocation>
        <location evidence="1">Cell membrane</location>
        <topology evidence="1">Multi-pass membrane protein</topology>
    </subcellularLocation>
</comment>
<keyword evidence="3" id="KW-1003">Cell membrane</keyword>
<dbReference type="CDD" id="cd06173">
    <property type="entry name" value="MFS_MefA_like"/>
    <property type="match status" value="1"/>
</dbReference>
<dbReference type="KEGG" id="clw:CLAC_01670"/>
<dbReference type="SUPFAM" id="SSF103473">
    <property type="entry name" value="MFS general substrate transporter"/>
    <property type="match status" value="1"/>
</dbReference>
<evidence type="ECO:0000256" key="2">
    <source>
        <dbReference type="ARBA" id="ARBA00022448"/>
    </source>
</evidence>
<evidence type="ECO:0000256" key="5">
    <source>
        <dbReference type="ARBA" id="ARBA00022989"/>
    </source>
</evidence>
<keyword evidence="8" id="KW-1185">Reference proteome</keyword>
<keyword evidence="6" id="KW-0472">Membrane</keyword>
<name>A0A0K2GXY8_9CORY</name>
<keyword evidence="4" id="KW-0812">Transmembrane</keyword>
<evidence type="ECO:0000256" key="3">
    <source>
        <dbReference type="ARBA" id="ARBA00022475"/>
    </source>
</evidence>